<evidence type="ECO:0000313" key="2">
    <source>
        <dbReference type="Proteomes" id="UP000232688"/>
    </source>
</evidence>
<dbReference type="EMBL" id="LLXH01007088">
    <property type="protein sequence ID" value="PKC51740.1"/>
    <property type="molecule type" value="Genomic_DNA"/>
</dbReference>
<organism evidence="1 2">
    <name type="scientific">Rhizophagus irregularis</name>
    <dbReference type="NCBI Taxonomy" id="588596"/>
    <lineage>
        <taxon>Eukaryota</taxon>
        <taxon>Fungi</taxon>
        <taxon>Fungi incertae sedis</taxon>
        <taxon>Mucoromycota</taxon>
        <taxon>Glomeromycotina</taxon>
        <taxon>Glomeromycetes</taxon>
        <taxon>Glomerales</taxon>
        <taxon>Glomeraceae</taxon>
        <taxon>Rhizophagus</taxon>
    </lineage>
</organism>
<proteinExistence type="predicted"/>
<reference evidence="1 2" key="1">
    <citation type="submission" date="2017-10" db="EMBL/GenBank/DDBJ databases">
        <title>Extensive intraspecific genome diversity in a model arbuscular mycorrhizal fungus.</title>
        <authorList>
            <person name="Chen E.C.H."/>
            <person name="Morin E."/>
            <person name="Baudet D."/>
            <person name="Noel J."/>
            <person name="Ndikumana S."/>
            <person name="Charron P."/>
            <person name="St-Onge C."/>
            <person name="Giorgi J."/>
            <person name="Grigoriev I.V."/>
            <person name="Roux C."/>
            <person name="Martin F.M."/>
            <person name="Corradi N."/>
        </authorList>
    </citation>
    <scope>NUCLEOTIDE SEQUENCE [LARGE SCALE GENOMIC DNA]</scope>
    <source>
        <strain evidence="1 2">A1</strain>
    </source>
</reference>
<dbReference type="VEuPathDB" id="FungiDB:RhiirA1_483097"/>
<gene>
    <name evidence="1" type="ORF">RhiirA1_483097</name>
</gene>
<evidence type="ECO:0000313" key="1">
    <source>
        <dbReference type="EMBL" id="PKC51740.1"/>
    </source>
</evidence>
<comment type="caution">
    <text evidence="1">The sequence shown here is derived from an EMBL/GenBank/DDBJ whole genome shotgun (WGS) entry which is preliminary data.</text>
</comment>
<name>A0A2N0QL27_9GLOM</name>
<sequence length="61" mass="6820">MSIVLNILQERNFSLEQLCDLEIPDTFITGLQPKRKIENVSCMAPWCSSFGKMGSLVKTGT</sequence>
<reference evidence="1 2" key="2">
    <citation type="submission" date="2017-10" db="EMBL/GenBank/DDBJ databases">
        <title>Genome analyses suggest a sexual origin of heterokaryosis in a supposedly ancient asexual fungus.</title>
        <authorList>
            <person name="Corradi N."/>
            <person name="Sedzielewska K."/>
            <person name="Noel J."/>
            <person name="Charron P."/>
            <person name="Farinelli L."/>
            <person name="Marton T."/>
            <person name="Kruger M."/>
            <person name="Pelin A."/>
            <person name="Brachmann A."/>
            <person name="Corradi N."/>
        </authorList>
    </citation>
    <scope>NUCLEOTIDE SEQUENCE [LARGE SCALE GENOMIC DNA]</scope>
    <source>
        <strain evidence="1 2">A1</strain>
    </source>
</reference>
<dbReference type="Proteomes" id="UP000232688">
    <property type="component" value="Unassembled WGS sequence"/>
</dbReference>
<feature type="non-terminal residue" evidence="1">
    <location>
        <position position="61"/>
    </location>
</feature>
<accession>A0A2N0QL27</accession>
<dbReference type="AlphaFoldDB" id="A0A2N0QL27"/>
<protein>
    <submittedName>
        <fullName evidence="1">Uncharacterized protein</fullName>
    </submittedName>
</protein>